<proteinExistence type="predicted"/>
<gene>
    <name evidence="2" type="ORF">EJ104_04935</name>
</gene>
<keyword evidence="3" id="KW-1185">Reference proteome</keyword>
<evidence type="ECO:0000256" key="1">
    <source>
        <dbReference type="SAM" id="SignalP"/>
    </source>
</evidence>
<evidence type="ECO:0000313" key="3">
    <source>
        <dbReference type="Proteomes" id="UP000277766"/>
    </source>
</evidence>
<dbReference type="OrthoDB" id="73985at2"/>
<reference evidence="2 3" key="1">
    <citation type="submission" date="2018-12" db="EMBL/GenBank/DDBJ databases">
        <title>Deinococcus radiophilus ATCC 27603 genome sequencing and assembly.</title>
        <authorList>
            <person name="Maclea K.S."/>
            <person name="Maynard C.R."/>
        </authorList>
    </citation>
    <scope>NUCLEOTIDE SEQUENCE [LARGE SCALE GENOMIC DNA]</scope>
    <source>
        <strain evidence="2 3">ATCC 27603</strain>
    </source>
</reference>
<sequence>MKRILFVLLLGSPALAHEVASHGNVSAEFHTDANEQLRVGDDTLVSFRLLVRGEEIDAARCQCQLLLYPGQPSARVMPQILELESGFDEPQAAEGWVRVDEPGPYTLVLAGKPVQAGDFDTFRIEYSLNAYADFLAAPASKETR</sequence>
<accession>A0A3S0JTM0</accession>
<feature type="signal peptide" evidence="1">
    <location>
        <begin position="1"/>
        <end position="16"/>
    </location>
</feature>
<dbReference type="Proteomes" id="UP000277766">
    <property type="component" value="Unassembled WGS sequence"/>
</dbReference>
<protein>
    <submittedName>
        <fullName evidence="2">Uncharacterized protein</fullName>
    </submittedName>
</protein>
<dbReference type="AlphaFoldDB" id="A0A3S0JTM0"/>
<dbReference type="RefSeq" id="WP_126351650.1">
    <property type="nucleotide sequence ID" value="NZ_CP086380.1"/>
</dbReference>
<keyword evidence="1" id="KW-0732">Signal</keyword>
<feature type="chain" id="PRO_5018686306" evidence="1">
    <location>
        <begin position="17"/>
        <end position="144"/>
    </location>
</feature>
<comment type="caution">
    <text evidence="2">The sequence shown here is derived from an EMBL/GenBank/DDBJ whole genome shotgun (WGS) entry which is preliminary data.</text>
</comment>
<name>A0A3S0JTM0_9DEIO</name>
<organism evidence="2 3">
    <name type="scientific">Deinococcus radiophilus</name>
    <dbReference type="NCBI Taxonomy" id="32062"/>
    <lineage>
        <taxon>Bacteria</taxon>
        <taxon>Thermotogati</taxon>
        <taxon>Deinococcota</taxon>
        <taxon>Deinococci</taxon>
        <taxon>Deinococcales</taxon>
        <taxon>Deinococcaceae</taxon>
        <taxon>Deinococcus</taxon>
    </lineage>
</organism>
<dbReference type="EMBL" id="RXPE01000006">
    <property type="protein sequence ID" value="RTR28701.1"/>
    <property type="molecule type" value="Genomic_DNA"/>
</dbReference>
<evidence type="ECO:0000313" key="2">
    <source>
        <dbReference type="EMBL" id="RTR28701.1"/>
    </source>
</evidence>